<organism evidence="6 7">
    <name type="scientific">Amnibacterium kyonggiense</name>
    <dbReference type="NCBI Taxonomy" id="595671"/>
    <lineage>
        <taxon>Bacteria</taxon>
        <taxon>Bacillati</taxon>
        <taxon>Actinomycetota</taxon>
        <taxon>Actinomycetes</taxon>
        <taxon>Micrococcales</taxon>
        <taxon>Microbacteriaceae</taxon>
        <taxon>Amnibacterium</taxon>
    </lineage>
</organism>
<feature type="transmembrane region" description="Helical" evidence="5">
    <location>
        <begin position="60"/>
        <end position="79"/>
    </location>
</feature>
<evidence type="ECO:0000256" key="2">
    <source>
        <dbReference type="ARBA" id="ARBA00022692"/>
    </source>
</evidence>
<dbReference type="EMBL" id="SOAM01000003">
    <property type="protein sequence ID" value="TDS75820.1"/>
    <property type="molecule type" value="Genomic_DNA"/>
</dbReference>
<evidence type="ECO:0000313" key="6">
    <source>
        <dbReference type="EMBL" id="TDS75820.1"/>
    </source>
</evidence>
<evidence type="ECO:0000256" key="5">
    <source>
        <dbReference type="SAM" id="Phobius"/>
    </source>
</evidence>
<dbReference type="GO" id="GO:0009403">
    <property type="term" value="P:toxin biosynthetic process"/>
    <property type="evidence" value="ECO:0007669"/>
    <property type="project" value="InterPro"/>
</dbReference>
<dbReference type="GO" id="GO:0016020">
    <property type="term" value="C:membrane"/>
    <property type="evidence" value="ECO:0007669"/>
    <property type="project" value="UniProtKB-SubCell"/>
</dbReference>
<dbReference type="Proteomes" id="UP000295344">
    <property type="component" value="Unassembled WGS sequence"/>
</dbReference>
<protein>
    <submittedName>
        <fullName evidence="6">Colicin V production protein</fullName>
    </submittedName>
</protein>
<keyword evidence="3 5" id="KW-1133">Transmembrane helix</keyword>
<dbReference type="AlphaFoldDB" id="A0A4R7FFZ8"/>
<proteinExistence type="predicted"/>
<sequence>MSVVVDIVIVLVLVGCLVQGFRRGFLGSAGSIAGLVAGGVAAAFVAPPVGALVPDGTVRIVLTLVIAVVLLLAGVSIGVRLGSLIGRPIRRSPLGPLDRVLGAGLQLVAGALAVSVIASLALTLGTPEVAEAISGSALSERIAALTPAPLAQAMHGLEAGVVAAGVQVTGGALLPSLEMR</sequence>
<feature type="transmembrane region" description="Helical" evidence="5">
    <location>
        <begin position="32"/>
        <end position="54"/>
    </location>
</feature>
<dbReference type="PANTHER" id="PTHR37306">
    <property type="entry name" value="COLICIN V PRODUCTION PROTEIN"/>
    <property type="match status" value="1"/>
</dbReference>
<dbReference type="PANTHER" id="PTHR37306:SF1">
    <property type="entry name" value="COLICIN V PRODUCTION PROTEIN"/>
    <property type="match status" value="1"/>
</dbReference>
<evidence type="ECO:0000256" key="1">
    <source>
        <dbReference type="ARBA" id="ARBA00004141"/>
    </source>
</evidence>
<dbReference type="RefSeq" id="WP_162850864.1">
    <property type="nucleotide sequence ID" value="NZ_BAAARP010000001.1"/>
</dbReference>
<accession>A0A4R7FFZ8</accession>
<name>A0A4R7FFZ8_9MICO</name>
<feature type="transmembrane region" description="Helical" evidence="5">
    <location>
        <begin position="6"/>
        <end position="25"/>
    </location>
</feature>
<evidence type="ECO:0000256" key="4">
    <source>
        <dbReference type="ARBA" id="ARBA00023136"/>
    </source>
</evidence>
<evidence type="ECO:0000313" key="7">
    <source>
        <dbReference type="Proteomes" id="UP000295344"/>
    </source>
</evidence>
<dbReference type="Pfam" id="PF02674">
    <property type="entry name" value="Colicin_V"/>
    <property type="match status" value="1"/>
</dbReference>
<evidence type="ECO:0000256" key="3">
    <source>
        <dbReference type="ARBA" id="ARBA00022989"/>
    </source>
</evidence>
<comment type="caution">
    <text evidence="6">The sequence shown here is derived from an EMBL/GenBank/DDBJ whole genome shotgun (WGS) entry which is preliminary data.</text>
</comment>
<comment type="subcellular location">
    <subcellularLocation>
        <location evidence="1">Membrane</location>
        <topology evidence="1">Multi-pass membrane protein</topology>
    </subcellularLocation>
</comment>
<feature type="transmembrane region" description="Helical" evidence="5">
    <location>
        <begin position="100"/>
        <end position="124"/>
    </location>
</feature>
<keyword evidence="4 5" id="KW-0472">Membrane</keyword>
<keyword evidence="7" id="KW-1185">Reference proteome</keyword>
<reference evidence="6 7" key="1">
    <citation type="submission" date="2019-03" db="EMBL/GenBank/DDBJ databases">
        <title>Genomic Encyclopedia of Archaeal and Bacterial Type Strains, Phase II (KMG-II): from individual species to whole genera.</title>
        <authorList>
            <person name="Goeker M."/>
        </authorList>
    </citation>
    <scope>NUCLEOTIDE SEQUENCE [LARGE SCALE GENOMIC DNA]</scope>
    <source>
        <strain evidence="6 7">DSM 24782</strain>
    </source>
</reference>
<keyword evidence="2 5" id="KW-0812">Transmembrane</keyword>
<dbReference type="InterPro" id="IPR003825">
    <property type="entry name" value="Colicin-V_CvpA"/>
</dbReference>
<gene>
    <name evidence="6" type="ORF">CLV52_2929</name>
</gene>